<dbReference type="AlphaFoldDB" id="A0A7X6M9P5"/>
<dbReference type="InterPro" id="IPR010982">
    <property type="entry name" value="Lambda_DNA-bd_dom_sf"/>
</dbReference>
<dbReference type="InterPro" id="IPR001387">
    <property type="entry name" value="Cro/C1-type_HTH"/>
</dbReference>
<name>A0A7X6M9P5_9ACTN</name>
<accession>A0A7X6M9P5</accession>
<dbReference type="PROSITE" id="PS50943">
    <property type="entry name" value="HTH_CROC1"/>
    <property type="match status" value="1"/>
</dbReference>
<dbReference type="InterPro" id="IPR043917">
    <property type="entry name" value="DUF5753"/>
</dbReference>
<dbReference type="SMART" id="SM00530">
    <property type="entry name" value="HTH_XRE"/>
    <property type="match status" value="1"/>
</dbReference>
<keyword evidence="4" id="KW-1185">Reference proteome</keyword>
<dbReference type="GO" id="GO:0003677">
    <property type="term" value="F:DNA binding"/>
    <property type="evidence" value="ECO:0007669"/>
    <property type="project" value="InterPro"/>
</dbReference>
<evidence type="ECO:0000313" key="3">
    <source>
        <dbReference type="EMBL" id="NKY96752.1"/>
    </source>
</evidence>
<organism evidence="3 4">
    <name type="scientific">Nocardiopsis alborubida</name>
    <dbReference type="NCBI Taxonomy" id="146802"/>
    <lineage>
        <taxon>Bacteria</taxon>
        <taxon>Bacillati</taxon>
        <taxon>Actinomycetota</taxon>
        <taxon>Actinomycetes</taxon>
        <taxon>Streptosporangiales</taxon>
        <taxon>Nocardiopsidaceae</taxon>
        <taxon>Nocardiopsis</taxon>
    </lineage>
</organism>
<dbReference type="CDD" id="cd00093">
    <property type="entry name" value="HTH_XRE"/>
    <property type="match status" value="1"/>
</dbReference>
<dbReference type="EMBL" id="JAAXPG010000002">
    <property type="protein sequence ID" value="NKY96752.1"/>
    <property type="molecule type" value="Genomic_DNA"/>
</dbReference>
<evidence type="ECO:0000256" key="1">
    <source>
        <dbReference type="SAM" id="MobiDB-lite"/>
    </source>
</evidence>
<evidence type="ECO:0000259" key="2">
    <source>
        <dbReference type="PROSITE" id="PS50943"/>
    </source>
</evidence>
<reference evidence="3 4" key="1">
    <citation type="submission" date="2020-04" db="EMBL/GenBank/DDBJ databases">
        <title>MicrobeNet Type strains.</title>
        <authorList>
            <person name="Nicholson A.C."/>
        </authorList>
    </citation>
    <scope>NUCLEOTIDE SEQUENCE [LARGE SCALE GENOMIC DNA]</scope>
    <source>
        <strain evidence="3 4">ATCC 23612</strain>
    </source>
</reference>
<comment type="caution">
    <text evidence="3">The sequence shown here is derived from an EMBL/GenBank/DDBJ whole genome shotgun (WGS) entry which is preliminary data.</text>
</comment>
<sequence>MRLGPDRRPAVIDERKLGQALAGLHRNSTAQELRLVYEQGATTIQVAAATGRSLGWVHRRLHAAKTRMRPSGPQGQKRPLPNFAPTPAEQEHTDSLAGPSATVQHHVLTHRLRELRTQADLTQVHTARAVGVSHATLMRAENPQASVTLDVLRSLCACYEASQQVREELIRLWWGSRAPQWWEVQRLHVPEGERAAVGLRGDARQVYGWADLLIPELMQTEGYARAIERFFHDDPAHLEMAVSVRLALQRRVRRRGIDQRYVVDETILRKWCGGTQAMAEQLTALRALAARGRLRVLSHASGHFFDSPFELCSIPGLADEALYFPGIREIHIGDPPPPTYSLRFLRNALERLWGWAEDTSGSVALIDDAHARLLAAGPVPATATT</sequence>
<proteinExistence type="predicted"/>
<evidence type="ECO:0000313" key="4">
    <source>
        <dbReference type="Proteomes" id="UP000553209"/>
    </source>
</evidence>
<dbReference type="Pfam" id="PF13560">
    <property type="entry name" value="HTH_31"/>
    <property type="match status" value="1"/>
</dbReference>
<dbReference type="Pfam" id="PF19054">
    <property type="entry name" value="DUF5753"/>
    <property type="match status" value="1"/>
</dbReference>
<feature type="domain" description="HTH cro/C1-type" evidence="2">
    <location>
        <begin position="112"/>
        <end position="166"/>
    </location>
</feature>
<dbReference type="Gene3D" id="1.10.260.40">
    <property type="entry name" value="lambda repressor-like DNA-binding domains"/>
    <property type="match status" value="1"/>
</dbReference>
<dbReference type="SUPFAM" id="SSF47413">
    <property type="entry name" value="lambda repressor-like DNA-binding domains"/>
    <property type="match status" value="1"/>
</dbReference>
<protein>
    <submittedName>
        <fullName evidence="3">Helix-turn-helix domain-containing protein</fullName>
    </submittedName>
</protein>
<dbReference type="Proteomes" id="UP000553209">
    <property type="component" value="Unassembled WGS sequence"/>
</dbReference>
<gene>
    <name evidence="3" type="ORF">HGB44_03545</name>
</gene>
<dbReference type="InterPro" id="IPR045745">
    <property type="entry name" value="HTH_58_Actinobacteria-type"/>
</dbReference>
<feature type="region of interest" description="Disordered" evidence="1">
    <location>
        <begin position="65"/>
        <end position="96"/>
    </location>
</feature>
<dbReference type="Pfam" id="PF19575">
    <property type="entry name" value="HTH_58"/>
    <property type="match status" value="1"/>
</dbReference>